<dbReference type="AlphaFoldDB" id="A0A1G6YG88"/>
<organism evidence="2 3">
    <name type="scientific">Riemerella columbipharyngis</name>
    <dbReference type="NCBI Taxonomy" id="1071918"/>
    <lineage>
        <taxon>Bacteria</taxon>
        <taxon>Pseudomonadati</taxon>
        <taxon>Bacteroidota</taxon>
        <taxon>Flavobacteriia</taxon>
        <taxon>Flavobacteriales</taxon>
        <taxon>Weeksellaceae</taxon>
        <taxon>Riemerella</taxon>
    </lineage>
</organism>
<keyword evidence="1" id="KW-0812">Transmembrane</keyword>
<dbReference type="EMBL" id="FNAS01000001">
    <property type="protein sequence ID" value="SDD88737.1"/>
    <property type="molecule type" value="Genomic_DNA"/>
</dbReference>
<feature type="transmembrane region" description="Helical" evidence="1">
    <location>
        <begin position="51"/>
        <end position="68"/>
    </location>
</feature>
<feature type="transmembrane region" description="Helical" evidence="1">
    <location>
        <begin position="6"/>
        <end position="30"/>
    </location>
</feature>
<evidence type="ECO:0000313" key="3">
    <source>
        <dbReference type="Proteomes" id="UP000198517"/>
    </source>
</evidence>
<protein>
    <submittedName>
        <fullName evidence="2">Copper resistance protein D</fullName>
    </submittedName>
</protein>
<dbReference type="STRING" id="1071918.SAMN05421544_101131"/>
<keyword evidence="1" id="KW-1133">Transmembrane helix</keyword>
<gene>
    <name evidence="2" type="ORF">SAMN05421544_101131</name>
</gene>
<keyword evidence="1" id="KW-0472">Membrane</keyword>
<dbReference type="Proteomes" id="UP000198517">
    <property type="component" value="Unassembled WGS sequence"/>
</dbReference>
<keyword evidence="3" id="KW-1185">Reference proteome</keyword>
<dbReference type="RefSeq" id="WP_394330503.1">
    <property type="nucleotide sequence ID" value="NZ_FNAS01000001.1"/>
</dbReference>
<proteinExistence type="predicted"/>
<sequence>MPHHLLLIIHLLGAAIWVGGHLVLSIGILPEVLKKKSPELLLNFERKYEKIGMPALVLMVVTGIWMAYNYGVGSSQWFHFATPLECVVSLKLTLLLSTVLFALSANIFLLPNLTPKKLPIMAFHIICVTLIGVVMLILGSFVRYGGAF</sequence>
<name>A0A1G6YG88_9FLAO</name>
<evidence type="ECO:0000313" key="2">
    <source>
        <dbReference type="EMBL" id="SDD88737.1"/>
    </source>
</evidence>
<feature type="transmembrane region" description="Helical" evidence="1">
    <location>
        <begin position="88"/>
        <end position="110"/>
    </location>
</feature>
<reference evidence="2 3" key="1">
    <citation type="submission" date="2016-10" db="EMBL/GenBank/DDBJ databases">
        <authorList>
            <person name="de Groot N.N."/>
        </authorList>
    </citation>
    <scope>NUCLEOTIDE SEQUENCE [LARGE SCALE GENOMIC DNA]</scope>
    <source>
        <strain evidence="2 3">DSM 24015</strain>
    </source>
</reference>
<feature type="transmembrane region" description="Helical" evidence="1">
    <location>
        <begin position="122"/>
        <end position="142"/>
    </location>
</feature>
<evidence type="ECO:0000256" key="1">
    <source>
        <dbReference type="SAM" id="Phobius"/>
    </source>
</evidence>
<accession>A0A1G6YG88</accession>